<organism evidence="1 2">
    <name type="scientific">Galerina marginata (strain CBS 339.88)</name>
    <dbReference type="NCBI Taxonomy" id="685588"/>
    <lineage>
        <taxon>Eukaryota</taxon>
        <taxon>Fungi</taxon>
        <taxon>Dikarya</taxon>
        <taxon>Basidiomycota</taxon>
        <taxon>Agaricomycotina</taxon>
        <taxon>Agaricomycetes</taxon>
        <taxon>Agaricomycetidae</taxon>
        <taxon>Agaricales</taxon>
        <taxon>Agaricineae</taxon>
        <taxon>Strophariaceae</taxon>
        <taxon>Galerina</taxon>
    </lineage>
</organism>
<dbReference type="EMBL" id="KL142390">
    <property type="protein sequence ID" value="KDR72115.1"/>
    <property type="molecule type" value="Genomic_DNA"/>
</dbReference>
<dbReference type="AlphaFoldDB" id="A0A067SMF3"/>
<protein>
    <submittedName>
        <fullName evidence="1">Uncharacterized protein</fullName>
    </submittedName>
</protein>
<proteinExistence type="predicted"/>
<name>A0A067SMF3_GALM3</name>
<dbReference type="Proteomes" id="UP000027222">
    <property type="component" value="Unassembled WGS sequence"/>
</dbReference>
<keyword evidence="2" id="KW-1185">Reference proteome</keyword>
<gene>
    <name evidence="1" type="ORF">GALMADRAFT_213547</name>
</gene>
<evidence type="ECO:0000313" key="1">
    <source>
        <dbReference type="EMBL" id="KDR72115.1"/>
    </source>
</evidence>
<reference evidence="2" key="1">
    <citation type="journal article" date="2014" name="Proc. Natl. Acad. Sci. U.S.A.">
        <title>Extensive sampling of basidiomycete genomes demonstrates inadequacy of the white-rot/brown-rot paradigm for wood decay fungi.</title>
        <authorList>
            <person name="Riley R."/>
            <person name="Salamov A.A."/>
            <person name="Brown D.W."/>
            <person name="Nagy L.G."/>
            <person name="Floudas D."/>
            <person name="Held B.W."/>
            <person name="Levasseur A."/>
            <person name="Lombard V."/>
            <person name="Morin E."/>
            <person name="Otillar R."/>
            <person name="Lindquist E.A."/>
            <person name="Sun H."/>
            <person name="LaButti K.M."/>
            <person name="Schmutz J."/>
            <person name="Jabbour D."/>
            <person name="Luo H."/>
            <person name="Baker S.E."/>
            <person name="Pisabarro A.G."/>
            <person name="Walton J.D."/>
            <person name="Blanchette R.A."/>
            <person name="Henrissat B."/>
            <person name="Martin F."/>
            <person name="Cullen D."/>
            <person name="Hibbett D.S."/>
            <person name="Grigoriev I.V."/>
        </authorList>
    </citation>
    <scope>NUCLEOTIDE SEQUENCE [LARGE SCALE GENOMIC DNA]</scope>
    <source>
        <strain evidence="2">CBS 339.88</strain>
    </source>
</reference>
<dbReference type="HOGENOM" id="CLU_1678012_0_0_1"/>
<evidence type="ECO:0000313" key="2">
    <source>
        <dbReference type="Proteomes" id="UP000027222"/>
    </source>
</evidence>
<sequence>MQVKGGSRRCGTEVALVRVRCRTWPRSRGKDDRHPICFRAIREERSRSSGEDINERVTGVKTIIYAPKASIKLRPRSTTLSALLFTFAVLQLTYSRNDHRLEVETTLRALGIFEGFCGSRTTFEDMAPNTLAYRRVIKEPMLFLYLKSIFEKYKEYT</sequence>
<accession>A0A067SMF3</accession>